<gene>
    <name evidence="3" type="ORF">AA309_25970</name>
</gene>
<keyword evidence="4" id="KW-1185">Reference proteome</keyword>
<feature type="domain" description="EF-hand" evidence="2">
    <location>
        <begin position="65"/>
        <end position="88"/>
    </location>
</feature>
<dbReference type="PROSITE" id="PS00018">
    <property type="entry name" value="EF_HAND_1"/>
    <property type="match status" value="1"/>
</dbReference>
<dbReference type="OrthoDB" id="1679673at2"/>
<dbReference type="EMBL" id="LCYG01000086">
    <property type="protein sequence ID" value="KLK90404.1"/>
    <property type="molecule type" value="Genomic_DNA"/>
</dbReference>
<accession>A0A0H1R5V2</accession>
<name>A0A0H1R5V2_9HYPH</name>
<dbReference type="AlphaFoldDB" id="A0A0H1R5V2"/>
<proteinExistence type="predicted"/>
<keyword evidence="1" id="KW-0732">Signal</keyword>
<reference evidence="3 4" key="1">
    <citation type="submission" date="2015-05" db="EMBL/GenBank/DDBJ databases">
        <title>Draft genome sequence of Microvirga vignae strain BR3299, a novel nitrogen fixing bacteria isolated from Brazil semi-aired region.</title>
        <authorList>
            <person name="Zilli J.E."/>
            <person name="Passos S.R."/>
            <person name="Leite J."/>
            <person name="Baldani J.I."/>
            <person name="Xavier G.R."/>
            <person name="Rumjaneck N.G."/>
            <person name="Simoes-Araujo J.L."/>
        </authorList>
    </citation>
    <scope>NUCLEOTIDE SEQUENCE [LARGE SCALE GENOMIC DNA]</scope>
    <source>
        <strain evidence="3 4">BR3299</strain>
    </source>
</reference>
<dbReference type="Pfam" id="PF06226">
    <property type="entry name" value="DUF1007"/>
    <property type="match status" value="1"/>
</dbReference>
<dbReference type="PATRIC" id="fig|1225564.3.peg.6775"/>
<dbReference type="PROSITE" id="PS50222">
    <property type="entry name" value="EF_HAND_2"/>
    <property type="match status" value="1"/>
</dbReference>
<sequence length="217" mass="23451">MKRRLGLTLCLATLLTGSSLPAFAHPHVWITARAEVVFAPDGKVTGIRHHWTFDEAYTAYVTQGLDKNNDGKLSSEELQDLANENAAGLTEFDYFTTLKVKGKPQGFGEPREARMTMEKPQQVALSFLLPLKAPASASGNLAIEIDDPTFFVYFSLTDQSAVTLANAPQGCLTSIAKAKALDATMQKILQDEGAIQATPPSANFSVEYSNKAIIACP</sequence>
<evidence type="ECO:0000259" key="2">
    <source>
        <dbReference type="PROSITE" id="PS50222"/>
    </source>
</evidence>
<evidence type="ECO:0000256" key="1">
    <source>
        <dbReference type="SAM" id="SignalP"/>
    </source>
</evidence>
<feature type="signal peptide" evidence="1">
    <location>
        <begin position="1"/>
        <end position="24"/>
    </location>
</feature>
<dbReference type="STRING" id="1225564.AA309_25970"/>
<feature type="chain" id="PRO_5002593102" evidence="1">
    <location>
        <begin position="25"/>
        <end position="217"/>
    </location>
</feature>
<comment type="caution">
    <text evidence="3">The sequence shown here is derived from an EMBL/GenBank/DDBJ whole genome shotgun (WGS) entry which is preliminary data.</text>
</comment>
<evidence type="ECO:0000313" key="3">
    <source>
        <dbReference type="EMBL" id="KLK90404.1"/>
    </source>
</evidence>
<dbReference type="InterPro" id="IPR018247">
    <property type="entry name" value="EF_Hand_1_Ca_BS"/>
</dbReference>
<dbReference type="InterPro" id="IPR010412">
    <property type="entry name" value="DUF1007"/>
</dbReference>
<dbReference type="RefSeq" id="WP_047191922.1">
    <property type="nucleotide sequence ID" value="NZ_LCYG01000086.1"/>
</dbReference>
<dbReference type="GO" id="GO:0005509">
    <property type="term" value="F:calcium ion binding"/>
    <property type="evidence" value="ECO:0007669"/>
    <property type="project" value="InterPro"/>
</dbReference>
<protein>
    <submittedName>
        <fullName evidence="3">ABC-type uncharacterized transport system, periplasmic component</fullName>
    </submittedName>
</protein>
<dbReference type="Proteomes" id="UP000035489">
    <property type="component" value="Unassembled WGS sequence"/>
</dbReference>
<organism evidence="3 4">
    <name type="scientific">Microvirga vignae</name>
    <dbReference type="NCBI Taxonomy" id="1225564"/>
    <lineage>
        <taxon>Bacteria</taxon>
        <taxon>Pseudomonadati</taxon>
        <taxon>Pseudomonadota</taxon>
        <taxon>Alphaproteobacteria</taxon>
        <taxon>Hyphomicrobiales</taxon>
        <taxon>Methylobacteriaceae</taxon>
        <taxon>Microvirga</taxon>
    </lineage>
</organism>
<dbReference type="InterPro" id="IPR002048">
    <property type="entry name" value="EF_hand_dom"/>
</dbReference>
<evidence type="ECO:0000313" key="4">
    <source>
        <dbReference type="Proteomes" id="UP000035489"/>
    </source>
</evidence>